<reference evidence="1 2" key="1">
    <citation type="submission" date="2022-03" db="EMBL/GenBank/DDBJ databases">
        <authorList>
            <person name="Macdonald S."/>
            <person name="Ahmed S."/>
            <person name="Newling K."/>
        </authorList>
    </citation>
    <scope>NUCLEOTIDE SEQUENCE [LARGE SCALE GENOMIC DNA]</scope>
</reference>
<evidence type="ECO:0000313" key="2">
    <source>
        <dbReference type="Proteomes" id="UP001642260"/>
    </source>
</evidence>
<dbReference type="AlphaFoldDB" id="A0ABC8IQD7"/>
<evidence type="ECO:0000313" key="1">
    <source>
        <dbReference type="EMBL" id="CAH8288523.1"/>
    </source>
</evidence>
<accession>A0ABC8IQD7</accession>
<sequence>MRTTVRLVSLSETELSKEKKTFRWRNAVQICEGVLEYYKEKALFYFEKAVEASPNDSIILGEYARFLWEIEE</sequence>
<organism evidence="1 2">
    <name type="scientific">Eruca vesicaria subsp. sativa</name>
    <name type="common">Garden rocket</name>
    <name type="synonym">Eruca sativa</name>
    <dbReference type="NCBI Taxonomy" id="29727"/>
    <lineage>
        <taxon>Eukaryota</taxon>
        <taxon>Viridiplantae</taxon>
        <taxon>Streptophyta</taxon>
        <taxon>Embryophyta</taxon>
        <taxon>Tracheophyta</taxon>
        <taxon>Spermatophyta</taxon>
        <taxon>Magnoliopsida</taxon>
        <taxon>eudicotyledons</taxon>
        <taxon>Gunneridae</taxon>
        <taxon>Pentapetalae</taxon>
        <taxon>rosids</taxon>
        <taxon>malvids</taxon>
        <taxon>Brassicales</taxon>
        <taxon>Brassicaceae</taxon>
        <taxon>Brassiceae</taxon>
        <taxon>Eruca</taxon>
    </lineage>
</organism>
<dbReference type="Proteomes" id="UP001642260">
    <property type="component" value="Unassembled WGS sequence"/>
</dbReference>
<gene>
    <name evidence="1" type="ORF">ERUC_LOCUS1201</name>
</gene>
<evidence type="ECO:0008006" key="3">
    <source>
        <dbReference type="Google" id="ProtNLM"/>
    </source>
</evidence>
<dbReference type="EMBL" id="CAKOAT010046600">
    <property type="protein sequence ID" value="CAH8288523.1"/>
    <property type="molecule type" value="Genomic_DNA"/>
</dbReference>
<comment type="caution">
    <text evidence="1">The sequence shown here is derived from an EMBL/GenBank/DDBJ whole genome shotgun (WGS) entry which is preliminary data.</text>
</comment>
<keyword evidence="2" id="KW-1185">Reference proteome</keyword>
<name>A0ABC8IQD7_ERUVS</name>
<proteinExistence type="predicted"/>
<protein>
    <recommendedName>
        <fullName evidence="3">Tetratricopeptide repeat protein</fullName>
    </recommendedName>
</protein>